<dbReference type="STRING" id="1121429.SAMN02745133_01260"/>
<dbReference type="Gene3D" id="3.40.50.2000">
    <property type="entry name" value="Glycogen Phosphorylase B"/>
    <property type="match status" value="2"/>
</dbReference>
<dbReference type="InterPro" id="IPR050194">
    <property type="entry name" value="Glycosyltransferase_grp1"/>
</dbReference>
<dbReference type="Pfam" id="PF00534">
    <property type="entry name" value="Glycos_transf_1"/>
    <property type="match status" value="1"/>
</dbReference>
<dbReference type="InterPro" id="IPR028098">
    <property type="entry name" value="Glyco_trans_4-like_N"/>
</dbReference>
<dbReference type="Pfam" id="PF13439">
    <property type="entry name" value="Glyco_transf_4"/>
    <property type="match status" value="1"/>
</dbReference>
<proteinExistence type="predicted"/>
<keyword evidence="3" id="KW-0808">Transferase</keyword>
<organism evidence="3 4">
    <name type="scientific">Desulforamulus putei DSM 12395</name>
    <dbReference type="NCBI Taxonomy" id="1121429"/>
    <lineage>
        <taxon>Bacteria</taxon>
        <taxon>Bacillati</taxon>
        <taxon>Bacillota</taxon>
        <taxon>Clostridia</taxon>
        <taxon>Eubacteriales</taxon>
        <taxon>Peptococcaceae</taxon>
        <taxon>Desulforamulus</taxon>
    </lineage>
</organism>
<dbReference type="InterPro" id="IPR001296">
    <property type="entry name" value="Glyco_trans_1"/>
</dbReference>
<dbReference type="EMBL" id="FQUY01000007">
    <property type="protein sequence ID" value="SHE85034.1"/>
    <property type="molecule type" value="Genomic_DNA"/>
</dbReference>
<sequence>MSRIKILHVVRPAAGGMKNHLINLVRYTDKKRFDVTVACPPNTALWDELVALGIQTLPISLVGELSPTRDYAAVRSLVKYLHQSGTTILHAHSSKGALVGRLAAIMARTPVVIFTAHNSIFYEEWPEWKKKLFARVERFLARFTDKIITVSDALKQELMEREGLPVKQLTTIYNGIEVDRFNAKVDVKAVRRNLNIPELGPVVGTIARLAPQKGVSYFLKAASLLKEYQVNFLVVGDGPLEETLKQEAAELGLQGRVIFAGRRENIAEILSVLDIFVLPSITEGLPLTILEAMAAGKPVVATRVGGVPEAIVEGKTGLVVAPKDPEALAVALAGLIGERDRLMRMGTNGQKHVREKFTVSMMVEKTMELYQQLLAEKKLIQGKGQN</sequence>
<dbReference type="GO" id="GO:0016758">
    <property type="term" value="F:hexosyltransferase activity"/>
    <property type="evidence" value="ECO:0007669"/>
    <property type="project" value="TreeGrafter"/>
</dbReference>
<dbReference type="PANTHER" id="PTHR45947:SF3">
    <property type="entry name" value="SULFOQUINOVOSYL TRANSFERASE SQD2"/>
    <property type="match status" value="1"/>
</dbReference>
<dbReference type="CDD" id="cd03808">
    <property type="entry name" value="GT4_CapM-like"/>
    <property type="match status" value="1"/>
</dbReference>
<dbReference type="AlphaFoldDB" id="A0A1M4WUX6"/>
<evidence type="ECO:0000259" key="2">
    <source>
        <dbReference type="Pfam" id="PF13439"/>
    </source>
</evidence>
<name>A0A1M4WUX6_9FIRM</name>
<dbReference type="SUPFAM" id="SSF53756">
    <property type="entry name" value="UDP-Glycosyltransferase/glycogen phosphorylase"/>
    <property type="match status" value="1"/>
</dbReference>
<accession>A0A1M4WUX6</accession>
<evidence type="ECO:0000259" key="1">
    <source>
        <dbReference type="Pfam" id="PF00534"/>
    </source>
</evidence>
<evidence type="ECO:0000313" key="4">
    <source>
        <dbReference type="Proteomes" id="UP000184148"/>
    </source>
</evidence>
<keyword evidence="4" id="KW-1185">Reference proteome</keyword>
<dbReference type="Proteomes" id="UP000184148">
    <property type="component" value="Unassembled WGS sequence"/>
</dbReference>
<protein>
    <submittedName>
        <fullName evidence="3">Glycosyltransferase involved in cell wall bisynthesis</fullName>
    </submittedName>
</protein>
<feature type="domain" description="Glycosyltransferase subfamily 4-like N-terminal" evidence="2">
    <location>
        <begin position="15"/>
        <end position="180"/>
    </location>
</feature>
<dbReference type="OrthoDB" id="3199616at2"/>
<reference evidence="4" key="1">
    <citation type="submission" date="2016-11" db="EMBL/GenBank/DDBJ databases">
        <authorList>
            <person name="Varghese N."/>
            <person name="Submissions S."/>
        </authorList>
    </citation>
    <scope>NUCLEOTIDE SEQUENCE [LARGE SCALE GENOMIC DNA]</scope>
    <source>
        <strain evidence="4">DSM 12395</strain>
    </source>
</reference>
<dbReference type="RefSeq" id="WP_073237424.1">
    <property type="nucleotide sequence ID" value="NZ_FQUY01000007.1"/>
</dbReference>
<feature type="domain" description="Glycosyl transferase family 1" evidence="1">
    <location>
        <begin position="189"/>
        <end position="351"/>
    </location>
</feature>
<evidence type="ECO:0000313" key="3">
    <source>
        <dbReference type="EMBL" id="SHE85034.1"/>
    </source>
</evidence>
<dbReference type="PANTHER" id="PTHR45947">
    <property type="entry name" value="SULFOQUINOVOSYL TRANSFERASE SQD2"/>
    <property type="match status" value="1"/>
</dbReference>
<gene>
    <name evidence="3" type="ORF">SAMN02745133_01260</name>
</gene>